<evidence type="ECO:0000259" key="2">
    <source>
        <dbReference type="Pfam" id="PF13690"/>
    </source>
</evidence>
<dbReference type="PANTHER" id="PTHR39452">
    <property type="entry name" value="CHEY-P PHOSPHATASE CHEX"/>
    <property type="match status" value="1"/>
</dbReference>
<dbReference type="PANTHER" id="PTHR39452:SF1">
    <property type="entry name" value="CHEY-P PHOSPHATASE CHEX"/>
    <property type="match status" value="1"/>
</dbReference>
<dbReference type="Gene3D" id="3.40.1550.10">
    <property type="entry name" value="CheC-like"/>
    <property type="match status" value="1"/>
</dbReference>
<gene>
    <name evidence="3" type="ORF">S01H1_62443</name>
</gene>
<accession>X0Y1E5</accession>
<keyword evidence="1" id="KW-0145">Chemotaxis</keyword>
<feature type="non-terminal residue" evidence="3">
    <location>
        <position position="110"/>
    </location>
</feature>
<dbReference type="AlphaFoldDB" id="X0Y1E5"/>
<dbReference type="Pfam" id="PF13690">
    <property type="entry name" value="CheX"/>
    <property type="match status" value="1"/>
</dbReference>
<dbReference type="InterPro" id="IPR038756">
    <property type="entry name" value="CheX-like"/>
</dbReference>
<evidence type="ECO:0000313" key="3">
    <source>
        <dbReference type="EMBL" id="GAG41187.1"/>
    </source>
</evidence>
<protein>
    <recommendedName>
        <fullName evidence="2">Chemotaxis phosphatase CheX-like domain-containing protein</fullName>
    </recommendedName>
</protein>
<evidence type="ECO:0000256" key="1">
    <source>
        <dbReference type="ARBA" id="ARBA00022500"/>
    </source>
</evidence>
<name>X0Y1E5_9ZZZZ</name>
<organism evidence="3">
    <name type="scientific">marine sediment metagenome</name>
    <dbReference type="NCBI Taxonomy" id="412755"/>
    <lineage>
        <taxon>unclassified sequences</taxon>
        <taxon>metagenomes</taxon>
        <taxon>ecological metagenomes</taxon>
    </lineage>
</organism>
<reference evidence="3" key="1">
    <citation type="journal article" date="2014" name="Front. Microbiol.">
        <title>High frequency of phylogenetically diverse reductive dehalogenase-homologous genes in deep subseafloor sedimentary metagenomes.</title>
        <authorList>
            <person name="Kawai M."/>
            <person name="Futagami T."/>
            <person name="Toyoda A."/>
            <person name="Takaki Y."/>
            <person name="Nishi S."/>
            <person name="Hori S."/>
            <person name="Arai W."/>
            <person name="Tsubouchi T."/>
            <person name="Morono Y."/>
            <person name="Uchiyama I."/>
            <person name="Ito T."/>
            <person name="Fujiyama A."/>
            <person name="Inagaki F."/>
            <person name="Takami H."/>
        </authorList>
    </citation>
    <scope>NUCLEOTIDE SEQUENCE</scope>
    <source>
        <strain evidence="3">Expedition CK06-06</strain>
    </source>
</reference>
<comment type="caution">
    <text evidence="3">The sequence shown here is derived from an EMBL/GenBank/DDBJ whole genome shotgun (WGS) entry which is preliminary data.</text>
</comment>
<feature type="domain" description="Chemotaxis phosphatase CheX-like" evidence="2">
    <location>
        <begin position="42"/>
        <end position="105"/>
    </location>
</feature>
<dbReference type="InterPro" id="IPR028976">
    <property type="entry name" value="CheC-like_sf"/>
</dbReference>
<dbReference type="GO" id="GO:0006935">
    <property type="term" value="P:chemotaxis"/>
    <property type="evidence" value="ECO:0007669"/>
    <property type="project" value="UniProtKB-KW"/>
</dbReference>
<dbReference type="CDD" id="cd17906">
    <property type="entry name" value="CheX"/>
    <property type="match status" value="1"/>
</dbReference>
<dbReference type="EMBL" id="BARS01041013">
    <property type="protein sequence ID" value="GAG41187.1"/>
    <property type="molecule type" value="Genomic_DNA"/>
</dbReference>
<proteinExistence type="predicted"/>
<dbReference type="InterPro" id="IPR028051">
    <property type="entry name" value="CheX-like_dom"/>
</dbReference>
<dbReference type="SUPFAM" id="SSF103039">
    <property type="entry name" value="CheC-like"/>
    <property type="match status" value="1"/>
</dbReference>
<sequence length="110" mass="11947">MNVKFLNPFIEAAHEVIQIETGNKMQRGDLNLLNDDYITNDVTVILSLVGDVEGNVFYSMDEYTAITLASTMLGEQLESFNTLAQSGVAELGNVITGRASIKLSEAGFEA</sequence>